<keyword evidence="1 6" id="KW-0489">Methyltransferase</keyword>
<feature type="domain" description="O-methyltransferase C-terminal" evidence="5">
    <location>
        <begin position="147"/>
        <end position="355"/>
    </location>
</feature>
<evidence type="ECO:0000256" key="4">
    <source>
        <dbReference type="PIRSR" id="PIRSR005739-1"/>
    </source>
</evidence>
<dbReference type="InterPro" id="IPR001077">
    <property type="entry name" value="COMT_C"/>
</dbReference>
<evidence type="ECO:0000313" key="6">
    <source>
        <dbReference type="EMBL" id="KAF2237162.1"/>
    </source>
</evidence>
<dbReference type="Gene3D" id="3.40.50.150">
    <property type="entry name" value="Vaccinia Virus protein VP39"/>
    <property type="match status" value="1"/>
</dbReference>
<organism evidence="6 7">
    <name type="scientific">Viridothelium virens</name>
    <name type="common">Speckled blister lichen</name>
    <name type="synonym">Trypethelium virens</name>
    <dbReference type="NCBI Taxonomy" id="1048519"/>
    <lineage>
        <taxon>Eukaryota</taxon>
        <taxon>Fungi</taxon>
        <taxon>Dikarya</taxon>
        <taxon>Ascomycota</taxon>
        <taxon>Pezizomycotina</taxon>
        <taxon>Dothideomycetes</taxon>
        <taxon>Dothideomycetes incertae sedis</taxon>
        <taxon>Trypetheliales</taxon>
        <taxon>Trypetheliaceae</taxon>
        <taxon>Viridothelium</taxon>
    </lineage>
</organism>
<protein>
    <submittedName>
        <fullName evidence="6">S-adenosyl-L-methionine-dependent methyltransferase</fullName>
    </submittedName>
</protein>
<proteinExistence type="predicted"/>
<keyword evidence="7" id="KW-1185">Reference proteome</keyword>
<dbReference type="Gene3D" id="1.10.10.10">
    <property type="entry name" value="Winged helix-like DNA-binding domain superfamily/Winged helix DNA-binding domain"/>
    <property type="match status" value="1"/>
</dbReference>
<reference evidence="6" key="1">
    <citation type="journal article" date="2020" name="Stud. Mycol.">
        <title>101 Dothideomycetes genomes: a test case for predicting lifestyles and emergence of pathogens.</title>
        <authorList>
            <person name="Haridas S."/>
            <person name="Albert R."/>
            <person name="Binder M."/>
            <person name="Bloem J."/>
            <person name="Labutti K."/>
            <person name="Salamov A."/>
            <person name="Andreopoulos B."/>
            <person name="Baker S."/>
            <person name="Barry K."/>
            <person name="Bills G."/>
            <person name="Bluhm B."/>
            <person name="Cannon C."/>
            <person name="Castanera R."/>
            <person name="Culley D."/>
            <person name="Daum C."/>
            <person name="Ezra D."/>
            <person name="Gonzalez J."/>
            <person name="Henrissat B."/>
            <person name="Kuo A."/>
            <person name="Liang C."/>
            <person name="Lipzen A."/>
            <person name="Lutzoni F."/>
            <person name="Magnuson J."/>
            <person name="Mondo S."/>
            <person name="Nolan M."/>
            <person name="Ohm R."/>
            <person name="Pangilinan J."/>
            <person name="Park H.-J."/>
            <person name="Ramirez L."/>
            <person name="Alfaro M."/>
            <person name="Sun H."/>
            <person name="Tritt A."/>
            <person name="Yoshinaga Y."/>
            <person name="Zwiers L.-H."/>
            <person name="Turgeon B."/>
            <person name="Goodwin S."/>
            <person name="Spatafora J."/>
            <person name="Crous P."/>
            <person name="Grigoriev I."/>
        </authorList>
    </citation>
    <scope>NUCLEOTIDE SEQUENCE</scope>
    <source>
        <strain evidence="6">Tuck. ex Michener</strain>
    </source>
</reference>
<dbReference type="PANTHER" id="PTHR43712">
    <property type="entry name" value="PUTATIVE (AFU_ORTHOLOGUE AFUA_4G14580)-RELATED"/>
    <property type="match status" value="1"/>
</dbReference>
<dbReference type="PROSITE" id="PS51683">
    <property type="entry name" value="SAM_OMT_II"/>
    <property type="match status" value="1"/>
</dbReference>
<dbReference type="GO" id="GO:0032259">
    <property type="term" value="P:methylation"/>
    <property type="evidence" value="ECO:0007669"/>
    <property type="project" value="UniProtKB-KW"/>
</dbReference>
<dbReference type="InterPro" id="IPR016461">
    <property type="entry name" value="COMT-like"/>
</dbReference>
<keyword evidence="3" id="KW-0949">S-adenosyl-L-methionine</keyword>
<dbReference type="PIRSF" id="PIRSF005739">
    <property type="entry name" value="O-mtase"/>
    <property type="match status" value="1"/>
</dbReference>
<sequence length="385" mass="42827">MATIANNQTRQDILDSTLRIKQLTQQPSDFLTDILVQQQQYACIEWLCHFNILTEIPLPPDGISYADLAAKLKISESTLRSVARMAMTANLLCETGDGRLAHNALSVVFVEDARLSSWLSYMVNRSIPCMRNFAQASKKWPGPTKNNETAYNLAMNTNLSFFDHLKADPELSAEFGKYMESQSIVHAGTSVQHLLKGLDWAALGKAKVVDVGGNSGTAALALAREFPELRFVVEDLSEPIRNAQAQAKSLPAEIAGRIDFLEHDFFTPQPVKGADVYLLRLIIHDWPDADAVRILEALARVMKEGSRIVIMDMVLPRPGTSSIALEAALRQKDLTMRQVVNAKEREVEDWQALVRKVDEGLRIVAIRHPEGSQHSIIEISRSTSL</sequence>
<dbReference type="CDD" id="cd02440">
    <property type="entry name" value="AdoMet_MTases"/>
    <property type="match status" value="1"/>
</dbReference>
<gene>
    <name evidence="6" type="ORF">EV356DRAFT_511887</name>
</gene>
<dbReference type="InterPro" id="IPR029063">
    <property type="entry name" value="SAM-dependent_MTases_sf"/>
</dbReference>
<accession>A0A6A6HGY4</accession>
<dbReference type="EMBL" id="ML991781">
    <property type="protein sequence ID" value="KAF2237162.1"/>
    <property type="molecule type" value="Genomic_DNA"/>
</dbReference>
<evidence type="ECO:0000256" key="1">
    <source>
        <dbReference type="ARBA" id="ARBA00022603"/>
    </source>
</evidence>
<name>A0A6A6HGY4_VIRVR</name>
<keyword evidence="2 6" id="KW-0808">Transferase</keyword>
<feature type="active site" description="Proton acceptor" evidence="4">
    <location>
        <position position="284"/>
    </location>
</feature>
<dbReference type="AlphaFoldDB" id="A0A6A6HGY4"/>
<dbReference type="PANTHER" id="PTHR43712:SF19">
    <property type="entry name" value="DUAL O-METHYLTRANSFERASE_FAD-DEPENDENT MONOOXYGENASE ELCB"/>
    <property type="match status" value="1"/>
</dbReference>
<dbReference type="InterPro" id="IPR036390">
    <property type="entry name" value="WH_DNA-bd_sf"/>
</dbReference>
<evidence type="ECO:0000256" key="3">
    <source>
        <dbReference type="ARBA" id="ARBA00022691"/>
    </source>
</evidence>
<dbReference type="OrthoDB" id="1606438at2759"/>
<dbReference type="GO" id="GO:0008171">
    <property type="term" value="F:O-methyltransferase activity"/>
    <property type="evidence" value="ECO:0007669"/>
    <property type="project" value="InterPro"/>
</dbReference>
<evidence type="ECO:0000313" key="7">
    <source>
        <dbReference type="Proteomes" id="UP000800092"/>
    </source>
</evidence>
<dbReference type="InterPro" id="IPR036388">
    <property type="entry name" value="WH-like_DNA-bd_sf"/>
</dbReference>
<dbReference type="SUPFAM" id="SSF46785">
    <property type="entry name" value="Winged helix' DNA-binding domain"/>
    <property type="match status" value="1"/>
</dbReference>
<evidence type="ECO:0000259" key="5">
    <source>
        <dbReference type="Pfam" id="PF00891"/>
    </source>
</evidence>
<dbReference type="SUPFAM" id="SSF53335">
    <property type="entry name" value="S-adenosyl-L-methionine-dependent methyltransferases"/>
    <property type="match status" value="1"/>
</dbReference>
<evidence type="ECO:0000256" key="2">
    <source>
        <dbReference type="ARBA" id="ARBA00022679"/>
    </source>
</evidence>
<dbReference type="Pfam" id="PF00891">
    <property type="entry name" value="Methyltransf_2"/>
    <property type="match status" value="1"/>
</dbReference>
<dbReference type="Proteomes" id="UP000800092">
    <property type="component" value="Unassembled WGS sequence"/>
</dbReference>